<accession>A0AAV4SNA2</accession>
<sequence length="94" mass="11033">MSYGQRKVVDSVCSRMDWGPETVVNENRCHARIWILGYRGHRWGKKWGRLKESIKRQAMGDKERHQVNFYEEEISVILVGGFHNSKRKLASGEK</sequence>
<keyword evidence="2" id="KW-1185">Reference proteome</keyword>
<reference evidence="1 2" key="1">
    <citation type="submission" date="2021-06" db="EMBL/GenBank/DDBJ databases">
        <title>Caerostris extrusa draft genome.</title>
        <authorList>
            <person name="Kono N."/>
            <person name="Arakawa K."/>
        </authorList>
    </citation>
    <scope>NUCLEOTIDE SEQUENCE [LARGE SCALE GENOMIC DNA]</scope>
</reference>
<proteinExistence type="predicted"/>
<dbReference type="Proteomes" id="UP001054945">
    <property type="component" value="Unassembled WGS sequence"/>
</dbReference>
<dbReference type="EMBL" id="BPLR01009595">
    <property type="protein sequence ID" value="GIY33138.1"/>
    <property type="molecule type" value="Genomic_DNA"/>
</dbReference>
<comment type="caution">
    <text evidence="1">The sequence shown here is derived from an EMBL/GenBank/DDBJ whole genome shotgun (WGS) entry which is preliminary data.</text>
</comment>
<evidence type="ECO:0000313" key="2">
    <source>
        <dbReference type="Proteomes" id="UP001054945"/>
    </source>
</evidence>
<evidence type="ECO:0000313" key="1">
    <source>
        <dbReference type="EMBL" id="GIY33138.1"/>
    </source>
</evidence>
<dbReference type="AlphaFoldDB" id="A0AAV4SNA2"/>
<organism evidence="1 2">
    <name type="scientific">Caerostris extrusa</name>
    <name type="common">Bark spider</name>
    <name type="synonym">Caerostris bankana</name>
    <dbReference type="NCBI Taxonomy" id="172846"/>
    <lineage>
        <taxon>Eukaryota</taxon>
        <taxon>Metazoa</taxon>
        <taxon>Ecdysozoa</taxon>
        <taxon>Arthropoda</taxon>
        <taxon>Chelicerata</taxon>
        <taxon>Arachnida</taxon>
        <taxon>Araneae</taxon>
        <taxon>Araneomorphae</taxon>
        <taxon>Entelegynae</taxon>
        <taxon>Araneoidea</taxon>
        <taxon>Araneidae</taxon>
        <taxon>Caerostris</taxon>
    </lineage>
</organism>
<protein>
    <submittedName>
        <fullName evidence="1">Uncharacterized protein</fullName>
    </submittedName>
</protein>
<name>A0AAV4SNA2_CAEEX</name>
<gene>
    <name evidence="1" type="ORF">CEXT_541221</name>
</gene>